<evidence type="ECO:0000313" key="2">
    <source>
        <dbReference type="Proteomes" id="UP000071778"/>
    </source>
</evidence>
<protein>
    <submittedName>
        <fullName evidence="1">Uncharacterized protein</fullName>
    </submittedName>
</protein>
<organism evidence="1 2">
    <name type="scientific">Collimonas arenae</name>
    <dbReference type="NCBI Taxonomy" id="279058"/>
    <lineage>
        <taxon>Bacteria</taxon>
        <taxon>Pseudomonadati</taxon>
        <taxon>Pseudomonadota</taxon>
        <taxon>Betaproteobacteria</taxon>
        <taxon>Burkholderiales</taxon>
        <taxon>Oxalobacteraceae</taxon>
        <taxon>Collimonas</taxon>
    </lineage>
</organism>
<evidence type="ECO:0000313" key="1">
    <source>
        <dbReference type="EMBL" id="AMP10138.1"/>
    </source>
</evidence>
<dbReference type="RefSeq" id="WP_061533483.1">
    <property type="nucleotide sequence ID" value="NZ_CP013233.1"/>
</dbReference>
<name>A0A127QJ82_9BURK</name>
<keyword evidence="2" id="KW-1185">Reference proteome</keyword>
<dbReference type="PATRIC" id="fig|279058.17.peg.2613"/>
<dbReference type="Proteomes" id="UP000071778">
    <property type="component" value="Chromosome"/>
</dbReference>
<dbReference type="EMBL" id="CP013235">
    <property type="protein sequence ID" value="AMP10138.1"/>
    <property type="molecule type" value="Genomic_DNA"/>
</dbReference>
<gene>
    <name evidence="1" type="ORF">CAter282_2392</name>
</gene>
<dbReference type="OrthoDB" id="3694291at2"/>
<dbReference type="AlphaFoldDB" id="A0A127QJ82"/>
<reference evidence="1 2" key="1">
    <citation type="submission" date="2015-11" db="EMBL/GenBank/DDBJ databases">
        <title>Exploring the genomic traits of fungus-feeding bacterial genus Collimonas.</title>
        <authorList>
            <person name="Song C."/>
            <person name="Schmidt R."/>
            <person name="de Jager V."/>
            <person name="Krzyzanowska D."/>
            <person name="Jongedijk E."/>
            <person name="Cankar K."/>
            <person name="Beekwilder J."/>
            <person name="van Veen A."/>
            <person name="de Boer W."/>
            <person name="van Veen J.A."/>
            <person name="Garbeva P."/>
        </authorList>
    </citation>
    <scope>NUCLEOTIDE SEQUENCE [LARGE SCALE GENOMIC DNA]</scope>
    <source>
        <strain evidence="1 2">Ter282</strain>
    </source>
</reference>
<proteinExistence type="predicted"/>
<sequence length="212" mass="24242">MDSKLPLADEVTIDFWHTYPASYLSHHGQDCCHIARNWLINQDYNLDSVSGDGQLLSAPRWIPERYEWGPTSWPLFWCDAVAMYRLDCGALAAFSREVYLSRGVKSAPVQLIQRLSTHAISQLRKIWRDGPGYLNWLADDKIYHEAVAVSLDGIRIQIWDATNGWWIQPMQTDGYGAVLKVKVSPLHPDPQDILFWGNRMLVPGTWVDICAE</sequence>
<accession>A0A127QJ82</accession>